<accession>A0ABY5DXD2</accession>
<feature type="domain" description="Xaa-Pro dipeptidyl-peptidase C-terminal" evidence="3">
    <location>
        <begin position="285"/>
        <end position="556"/>
    </location>
</feature>
<keyword evidence="1 4" id="KW-0378">Hydrolase</keyword>
<reference evidence="4 5" key="1">
    <citation type="submission" date="2022-06" db="EMBL/GenBank/DDBJ databases">
        <title>Paraconexibacter antarcticus.</title>
        <authorList>
            <person name="Kim C.S."/>
        </authorList>
    </citation>
    <scope>NUCLEOTIDE SEQUENCE [LARGE SCALE GENOMIC DNA]</scope>
    <source>
        <strain evidence="4 5">02-257</strain>
    </source>
</reference>
<protein>
    <submittedName>
        <fullName evidence="4">CocE/NonD family hydrolase</fullName>
    </submittedName>
</protein>
<dbReference type="SUPFAM" id="SSF53474">
    <property type="entry name" value="alpha/beta-Hydrolases"/>
    <property type="match status" value="1"/>
</dbReference>
<dbReference type="Pfam" id="PF02129">
    <property type="entry name" value="Peptidase_S15"/>
    <property type="match status" value="1"/>
</dbReference>
<feature type="chain" id="PRO_5046132632" evidence="2">
    <location>
        <begin position="29"/>
        <end position="579"/>
    </location>
</feature>
<dbReference type="EMBL" id="CP098502">
    <property type="protein sequence ID" value="UTI66341.1"/>
    <property type="molecule type" value="Genomic_DNA"/>
</dbReference>
<feature type="signal peptide" evidence="2">
    <location>
        <begin position="1"/>
        <end position="28"/>
    </location>
</feature>
<dbReference type="InterPro" id="IPR013736">
    <property type="entry name" value="Xaa-Pro_dipept_C"/>
</dbReference>
<evidence type="ECO:0000259" key="3">
    <source>
        <dbReference type="SMART" id="SM00939"/>
    </source>
</evidence>
<dbReference type="NCBIfam" id="TIGR00976">
    <property type="entry name" value="CocE_NonD"/>
    <property type="match status" value="1"/>
</dbReference>
<evidence type="ECO:0000313" key="5">
    <source>
        <dbReference type="Proteomes" id="UP001056035"/>
    </source>
</evidence>
<dbReference type="SUPFAM" id="SSF49785">
    <property type="entry name" value="Galactose-binding domain-like"/>
    <property type="match status" value="1"/>
</dbReference>
<dbReference type="Gene3D" id="3.40.50.1820">
    <property type="entry name" value="alpha/beta hydrolase"/>
    <property type="match status" value="1"/>
</dbReference>
<dbReference type="InterPro" id="IPR008979">
    <property type="entry name" value="Galactose-bd-like_sf"/>
</dbReference>
<proteinExistence type="predicted"/>
<sequence>MHSRTGRVLLAVTAAVTLALTGAPPAPAATTTALRFTASDGVTLQTTLTGDRPRPTIVEFSPYGRGSGTLEPGPGFNTLLVQIRGTGDSDGRFDALGPRTQADVAEVLRWACDQPWSTGVLGLNGFSASAITIYNSLHLPLPCVKAAVLKSGTYELYRDLLSPGGVSNIVPGAGVLGLIGAPALTQGLDRLGRNPASVPDTAGGLLTAGLSVLAHPQLDGWWRERGFRGDANHLSILMIDGFYDVESRGAFQAYQALRGDGAHLVVVGAHDGAPTGTDGAVGESRAWLQHYLSGVENGVESHPRVQLWLSEGDRESLLKGRFARYDATDWPVPGTRWTTLRLGPARSGTAHSLNDGTLGLGVPARARQSYPALPSSPLASDPPNAAIVGAAGLNALTGALPVLSSMTLAEPLGLSYTTRPLRSDVVAAGPATLDVRLATTAPQTTIWAVVSDVGPDGVPHAVASGRLSSDYPRIDRAASLVTGGHVVQPYGVYGARTPAPIGHGRLYHVELWPIGNRFAAGHRIRLHLLGASAASLPGLPAVDTVTVGGRDGARLLLPALPGSDLRAALGGGRRTDVRR</sequence>
<dbReference type="Pfam" id="PF08530">
    <property type="entry name" value="PepX_C"/>
    <property type="match status" value="1"/>
</dbReference>
<dbReference type="SMART" id="SM00939">
    <property type="entry name" value="PepX_C"/>
    <property type="match status" value="1"/>
</dbReference>
<dbReference type="InterPro" id="IPR029058">
    <property type="entry name" value="AB_hydrolase_fold"/>
</dbReference>
<evidence type="ECO:0000313" key="4">
    <source>
        <dbReference type="EMBL" id="UTI66341.1"/>
    </source>
</evidence>
<evidence type="ECO:0000256" key="1">
    <source>
        <dbReference type="ARBA" id="ARBA00022801"/>
    </source>
</evidence>
<dbReference type="Gene3D" id="2.60.120.260">
    <property type="entry name" value="Galactose-binding domain-like"/>
    <property type="match status" value="1"/>
</dbReference>
<dbReference type="InterPro" id="IPR005674">
    <property type="entry name" value="CocE/Ser_esterase"/>
</dbReference>
<keyword evidence="2" id="KW-0732">Signal</keyword>
<dbReference type="Proteomes" id="UP001056035">
    <property type="component" value="Chromosome"/>
</dbReference>
<name>A0ABY5DXD2_9ACTN</name>
<keyword evidence="5" id="KW-1185">Reference proteome</keyword>
<evidence type="ECO:0000256" key="2">
    <source>
        <dbReference type="SAM" id="SignalP"/>
    </source>
</evidence>
<organism evidence="4 5">
    <name type="scientific">Paraconexibacter antarcticus</name>
    <dbReference type="NCBI Taxonomy" id="2949664"/>
    <lineage>
        <taxon>Bacteria</taxon>
        <taxon>Bacillati</taxon>
        <taxon>Actinomycetota</taxon>
        <taxon>Thermoleophilia</taxon>
        <taxon>Solirubrobacterales</taxon>
        <taxon>Paraconexibacteraceae</taxon>
        <taxon>Paraconexibacter</taxon>
    </lineage>
</organism>
<gene>
    <name evidence="4" type="ORF">NBH00_09055</name>
</gene>
<dbReference type="GO" id="GO:0016787">
    <property type="term" value="F:hydrolase activity"/>
    <property type="evidence" value="ECO:0007669"/>
    <property type="project" value="UniProtKB-KW"/>
</dbReference>
<dbReference type="InterPro" id="IPR000383">
    <property type="entry name" value="Xaa-Pro-like_dom"/>
</dbReference>
<dbReference type="RefSeq" id="WP_254573012.1">
    <property type="nucleotide sequence ID" value="NZ_CP098502.1"/>
</dbReference>